<dbReference type="Gene3D" id="2.30.38.10">
    <property type="entry name" value="Luciferase, Domain 3"/>
    <property type="match status" value="1"/>
</dbReference>
<dbReference type="InterPro" id="IPR020845">
    <property type="entry name" value="AMP-binding_CS"/>
</dbReference>
<reference evidence="3 4" key="1">
    <citation type="submission" date="2017-05" db="EMBL/GenBank/DDBJ databases">
        <title>Streptomyces alboflavus Genome sequencing and assembly.</title>
        <authorList>
            <person name="Wang Y."/>
            <person name="Du B."/>
            <person name="Ding Y."/>
            <person name="Liu H."/>
            <person name="Hou Q."/>
            <person name="Liu K."/>
            <person name="Wang C."/>
            <person name="Yao L."/>
        </authorList>
    </citation>
    <scope>NUCLEOTIDE SEQUENCE [LARGE SCALE GENOMIC DNA]</scope>
    <source>
        <strain evidence="3 4">MDJK44</strain>
    </source>
</reference>
<dbReference type="InterPro" id="IPR000873">
    <property type="entry name" value="AMP-dep_synth/lig_dom"/>
</dbReference>
<dbReference type="GO" id="GO:0005829">
    <property type="term" value="C:cytosol"/>
    <property type="evidence" value="ECO:0007669"/>
    <property type="project" value="TreeGrafter"/>
</dbReference>
<dbReference type="SUPFAM" id="SSF56801">
    <property type="entry name" value="Acetyl-CoA synthetase-like"/>
    <property type="match status" value="1"/>
</dbReference>
<accession>A0A1Z1WSU2</accession>
<dbReference type="PROSITE" id="PS00455">
    <property type="entry name" value="AMP_BINDING"/>
    <property type="match status" value="1"/>
</dbReference>
<dbReference type="PRINTS" id="PR00154">
    <property type="entry name" value="AMPBINDING"/>
</dbReference>
<gene>
    <name evidence="3" type="ORF">SMD44_08941</name>
</gene>
<evidence type="ECO:0000259" key="2">
    <source>
        <dbReference type="Pfam" id="PF00501"/>
    </source>
</evidence>
<dbReference type="InterPro" id="IPR020459">
    <property type="entry name" value="AMP-binding"/>
</dbReference>
<sequence>MAGGERLDYATLDARATRLAHHLVARGAGPERLVALRLPRTADMVVAILAVWKSGAGYLPLDLALPEERVRFLLDDARPALVLDEEMLRSLPDAATPAPLPAPDPDTTAYVIYTSGSTGRPKGVAVSHRSAANLLAGHREGFVADAGGGPLRVALTASFSFDTSLEGVLLMADGHLLHLVDETTRLDAAALIEYVVEHRVDFLDLTPSYLRQLLPAGLLTDPRHRPRVLMLGGEAIGPDLWRELAGHRDVAAYNFYGPTECTVDALACRIEGDDRPLVGRPLPNVRAYVLDAGLRPVPPGVGGELYLAGGQLARGYAGRPGLTAARFLADPYGAPGTRMYRTGTWPAGPPTGAWTTSGAPTTR</sequence>
<dbReference type="Proteomes" id="UP000195880">
    <property type="component" value="Chromosome"/>
</dbReference>
<name>A0A1Z1WSU2_9ACTN</name>
<dbReference type="Pfam" id="PF00501">
    <property type="entry name" value="AMP-binding"/>
    <property type="match status" value="1"/>
</dbReference>
<dbReference type="PANTHER" id="PTHR45527:SF1">
    <property type="entry name" value="FATTY ACID SYNTHASE"/>
    <property type="match status" value="1"/>
</dbReference>
<dbReference type="Gene3D" id="3.40.50.980">
    <property type="match status" value="2"/>
</dbReference>
<organism evidence="3 4">
    <name type="scientific">Streptomyces alboflavus</name>
    <dbReference type="NCBI Taxonomy" id="67267"/>
    <lineage>
        <taxon>Bacteria</taxon>
        <taxon>Bacillati</taxon>
        <taxon>Actinomycetota</taxon>
        <taxon>Actinomycetes</taxon>
        <taxon>Kitasatosporales</taxon>
        <taxon>Streptomycetaceae</taxon>
        <taxon>Streptomyces</taxon>
    </lineage>
</organism>
<dbReference type="PANTHER" id="PTHR45527">
    <property type="entry name" value="NONRIBOSOMAL PEPTIDE SYNTHETASE"/>
    <property type="match status" value="1"/>
</dbReference>
<keyword evidence="4" id="KW-1185">Reference proteome</keyword>
<dbReference type="KEGG" id="salf:SMD44_08941"/>
<protein>
    <submittedName>
        <fullName evidence="3">Peptide synthetase</fullName>
    </submittedName>
</protein>
<feature type="domain" description="AMP-dependent synthetase/ligase" evidence="2">
    <location>
        <begin position="3"/>
        <end position="316"/>
    </location>
</feature>
<dbReference type="AlphaFoldDB" id="A0A1Z1WSU2"/>
<evidence type="ECO:0000313" key="4">
    <source>
        <dbReference type="Proteomes" id="UP000195880"/>
    </source>
</evidence>
<dbReference type="EMBL" id="CP021748">
    <property type="protein sequence ID" value="ARX89454.1"/>
    <property type="molecule type" value="Genomic_DNA"/>
</dbReference>
<proteinExistence type="predicted"/>
<feature type="region of interest" description="Disordered" evidence="1">
    <location>
        <begin position="341"/>
        <end position="363"/>
    </location>
</feature>
<dbReference type="GO" id="GO:0031177">
    <property type="term" value="F:phosphopantetheine binding"/>
    <property type="evidence" value="ECO:0007669"/>
    <property type="project" value="TreeGrafter"/>
</dbReference>
<dbReference type="GO" id="GO:0043041">
    <property type="term" value="P:amino acid activation for nonribosomal peptide biosynthetic process"/>
    <property type="evidence" value="ECO:0007669"/>
    <property type="project" value="TreeGrafter"/>
</dbReference>
<evidence type="ECO:0000256" key="1">
    <source>
        <dbReference type="SAM" id="MobiDB-lite"/>
    </source>
</evidence>
<feature type="compositionally biased region" description="Polar residues" evidence="1">
    <location>
        <begin position="353"/>
        <end position="363"/>
    </location>
</feature>
<evidence type="ECO:0000313" key="3">
    <source>
        <dbReference type="EMBL" id="ARX89454.1"/>
    </source>
</evidence>
<dbReference type="CDD" id="cd05930">
    <property type="entry name" value="A_NRPS"/>
    <property type="match status" value="1"/>
</dbReference>
<dbReference type="RefSeq" id="WP_237307760.1">
    <property type="nucleotide sequence ID" value="NZ_CP021748.1"/>
</dbReference>
<dbReference type="GO" id="GO:0044550">
    <property type="term" value="P:secondary metabolite biosynthetic process"/>
    <property type="evidence" value="ECO:0007669"/>
    <property type="project" value="TreeGrafter"/>
</dbReference>